<dbReference type="InterPro" id="IPR036514">
    <property type="entry name" value="SGNH_hydro_sf"/>
</dbReference>
<sequence length="634" mass="70083">MKKTTPTSFKPLAVSAVVTAFVAGCGGEGDGNSTLPVVAPVPTTSKPEVPVVPLPALGPLFEEQRGEMLKALSSPIINCLPQINSYSVGTNNGVNADSPIFHGCFDWHSAVHAAYSLYSIYRHTGDNTYLRVVEAVVRPDLVEAEKKYMNENVYSNPFEKFYGLSWFLALARERELATGHTDMRGLGNEVALNLRKNIEALTPQQARRNVLNDNYNNLSWALIHLDLWGKFIGDEALVTYAQKTADAYLLDPTLDEGCPITKDAGFPSNFFSPCIMRVAAIAKIYGSKKVDWIKERVPDNFYVEPINVPPTDLSHINGDNFSRSFALWWIHQATNQKTMRANSIRLLADQLQWRSRWDYAFDYNYLSHWIAQYAVRMIDASYEPNSPGAEAELPLQLALGDAWAFGGNGKLPDGSSYVDLLKIELEGMNSKKIRSINISKYDGYPTNPATLSNLVDKRLPYALELISTWQRENSIDIRNPLLITLHTGFDVKFITPSTAQNEANRMVLLQDQNAKMAAANDWAIVRANLNTVLSNLKAAAPKTKIIVGTYDNSYRDCPLAVGRAATHKTVSEYLEGSIAGTKGLNDVIREVAKSNNVAVAEIYGKLGSGDWAPDCRTPNAQGQAKIATAFKSMM</sequence>
<dbReference type="RefSeq" id="WP_276266011.1">
    <property type="nucleotide sequence ID" value="NZ_JARJLM010000328.1"/>
</dbReference>
<dbReference type="InterPro" id="IPR021365">
    <property type="entry name" value="DUF2891"/>
</dbReference>
<dbReference type="PROSITE" id="PS51257">
    <property type="entry name" value="PROKAR_LIPOPROTEIN"/>
    <property type="match status" value="1"/>
</dbReference>
<dbReference type="Proteomes" id="UP001216674">
    <property type="component" value="Unassembled WGS sequence"/>
</dbReference>
<reference evidence="1 2" key="1">
    <citation type="submission" date="2023-03" db="EMBL/GenBank/DDBJ databases">
        <title>Draft assemblies of triclosan tolerant bacteria isolated from returned activated sludge.</title>
        <authorList>
            <person name="Van Hamelsveld S."/>
        </authorList>
    </citation>
    <scope>NUCLEOTIDE SEQUENCE [LARGE SCALE GENOMIC DNA]</scope>
    <source>
        <strain evidence="1 2">GW210010_S58</strain>
    </source>
</reference>
<evidence type="ECO:0000313" key="1">
    <source>
        <dbReference type="EMBL" id="MDF3835134.1"/>
    </source>
</evidence>
<proteinExistence type="predicted"/>
<name>A0ABT6ARQ6_9BURK</name>
<dbReference type="EMBL" id="JARJLM010000328">
    <property type="protein sequence ID" value="MDF3835134.1"/>
    <property type="molecule type" value="Genomic_DNA"/>
</dbReference>
<accession>A0ABT6ARQ6</accession>
<dbReference type="SUPFAM" id="SSF52266">
    <property type="entry name" value="SGNH hydrolase"/>
    <property type="match status" value="1"/>
</dbReference>
<protein>
    <submittedName>
        <fullName evidence="1">DUF2891 family protein</fullName>
    </submittedName>
</protein>
<evidence type="ECO:0000313" key="2">
    <source>
        <dbReference type="Proteomes" id="UP001216674"/>
    </source>
</evidence>
<dbReference type="Gene3D" id="3.40.50.1110">
    <property type="entry name" value="SGNH hydrolase"/>
    <property type="match status" value="1"/>
</dbReference>
<comment type="caution">
    <text evidence="1">The sequence shown here is derived from an EMBL/GenBank/DDBJ whole genome shotgun (WGS) entry which is preliminary data.</text>
</comment>
<dbReference type="Pfam" id="PF11199">
    <property type="entry name" value="DUF2891"/>
    <property type="match status" value="1"/>
</dbReference>
<organism evidence="1 2">
    <name type="scientific">Cupriavidus basilensis</name>
    <dbReference type="NCBI Taxonomy" id="68895"/>
    <lineage>
        <taxon>Bacteria</taxon>
        <taxon>Pseudomonadati</taxon>
        <taxon>Pseudomonadota</taxon>
        <taxon>Betaproteobacteria</taxon>
        <taxon>Burkholderiales</taxon>
        <taxon>Burkholderiaceae</taxon>
        <taxon>Cupriavidus</taxon>
    </lineage>
</organism>
<keyword evidence="2" id="KW-1185">Reference proteome</keyword>
<gene>
    <name evidence="1" type="ORF">P3W85_19525</name>
</gene>